<proteinExistence type="predicted"/>
<sequence length="276" mass="30631">MKVSAVFIAASRAFYVNDDIEEFKSILENLDGDHADLLTEKADSLYNQLVSAQNVVDFEQLFSQSKALAFKEIINQSLAANLDVFRAEKGVNVGIEDANKLSGYGCYCLPTDSSGEHAFHGDPVDPLDNLCKRLHSCYKCATITYPTCSFTKPYRVDNGQCVSPLKTCKGDLCQCDMDFAMELQKVQHHWSEEFVVRNGFDREARCQKRSLNRTNQKKSGPGPSTNNFHCCNRGLNAKIFNPEVWDCCPDGSVAHAGTCAEGGFIKVIGLPWSVFL</sequence>
<accession>A0ABN7T9R5</accession>
<gene>
    <name evidence="1" type="ORF">OKIOD_LOCUS15817</name>
</gene>
<reference evidence="1 2" key="1">
    <citation type="submission" date="2021-04" db="EMBL/GenBank/DDBJ databases">
        <authorList>
            <person name="Bliznina A."/>
        </authorList>
    </citation>
    <scope>NUCLEOTIDE SEQUENCE [LARGE SCALE GENOMIC DNA]</scope>
</reference>
<protein>
    <submittedName>
        <fullName evidence="1">Oidioi.mRNA.OKI2018_I69.chr2.g7052.t1.cds</fullName>
    </submittedName>
</protein>
<dbReference type="Gene3D" id="1.20.90.10">
    <property type="entry name" value="Phospholipase A2 domain"/>
    <property type="match status" value="1"/>
</dbReference>
<dbReference type="CDD" id="cd00618">
    <property type="entry name" value="PLA2_like"/>
    <property type="match status" value="1"/>
</dbReference>
<keyword evidence="2" id="KW-1185">Reference proteome</keyword>
<dbReference type="Proteomes" id="UP001158576">
    <property type="component" value="Chromosome 2"/>
</dbReference>
<dbReference type="EMBL" id="OU015567">
    <property type="protein sequence ID" value="CAG5112885.1"/>
    <property type="molecule type" value="Genomic_DNA"/>
</dbReference>
<dbReference type="SUPFAM" id="SSF48619">
    <property type="entry name" value="Phospholipase A2, PLA2"/>
    <property type="match status" value="1"/>
</dbReference>
<organism evidence="1 2">
    <name type="scientific">Oikopleura dioica</name>
    <name type="common">Tunicate</name>
    <dbReference type="NCBI Taxonomy" id="34765"/>
    <lineage>
        <taxon>Eukaryota</taxon>
        <taxon>Metazoa</taxon>
        <taxon>Chordata</taxon>
        <taxon>Tunicata</taxon>
        <taxon>Appendicularia</taxon>
        <taxon>Copelata</taxon>
        <taxon>Oikopleuridae</taxon>
        <taxon>Oikopleura</taxon>
    </lineage>
</organism>
<evidence type="ECO:0000313" key="1">
    <source>
        <dbReference type="EMBL" id="CAG5112885.1"/>
    </source>
</evidence>
<dbReference type="InterPro" id="IPR036444">
    <property type="entry name" value="PLipase_A2_dom_sf"/>
</dbReference>
<name>A0ABN7T9R5_OIKDI</name>
<evidence type="ECO:0000313" key="2">
    <source>
        <dbReference type="Proteomes" id="UP001158576"/>
    </source>
</evidence>